<evidence type="ECO:0000256" key="1">
    <source>
        <dbReference type="ARBA" id="ARBA00009943"/>
    </source>
</evidence>
<dbReference type="GO" id="GO:0009252">
    <property type="term" value="P:peptidoglycan biosynthetic process"/>
    <property type="evidence" value="ECO:0007669"/>
    <property type="project" value="UniProtKB-KW"/>
</dbReference>
<dbReference type="AlphaFoldDB" id="A0A1H4TTV3"/>
<evidence type="ECO:0000256" key="2">
    <source>
        <dbReference type="ARBA" id="ARBA00022679"/>
    </source>
</evidence>
<dbReference type="EMBL" id="FNTH01000001">
    <property type="protein sequence ID" value="SEC59648.1"/>
    <property type="molecule type" value="Genomic_DNA"/>
</dbReference>
<keyword evidence="4" id="KW-0573">Peptidoglycan synthesis</keyword>
<dbReference type="InterPro" id="IPR003447">
    <property type="entry name" value="FEMABX"/>
</dbReference>
<evidence type="ECO:0000256" key="5">
    <source>
        <dbReference type="ARBA" id="ARBA00023315"/>
    </source>
</evidence>
<dbReference type="InterPro" id="IPR038740">
    <property type="entry name" value="BioF2-like_GNAT_dom"/>
</dbReference>
<dbReference type="Gene3D" id="3.20.20.370">
    <property type="entry name" value="Glycoside hydrolase/deacetylase"/>
    <property type="match status" value="1"/>
</dbReference>
<dbReference type="OrthoDB" id="9773932at2"/>
<dbReference type="SUPFAM" id="SSF55729">
    <property type="entry name" value="Acyl-CoA N-acyltransferases (Nat)"/>
    <property type="match status" value="1"/>
</dbReference>
<gene>
    <name evidence="8" type="ORF">SAMN05444164_2233</name>
</gene>
<dbReference type="InterPro" id="IPR016181">
    <property type="entry name" value="Acyl_CoA_acyltransferase"/>
</dbReference>
<feature type="domain" description="BioF2-like acetyltransferase" evidence="7">
    <location>
        <begin position="190"/>
        <end position="315"/>
    </location>
</feature>
<dbReference type="GO" id="GO:0008360">
    <property type="term" value="P:regulation of cell shape"/>
    <property type="evidence" value="ECO:0007669"/>
    <property type="project" value="UniProtKB-KW"/>
</dbReference>
<accession>A0A1H4TTV3</accession>
<dbReference type="InterPro" id="IPR050644">
    <property type="entry name" value="PG_Glycine_Bridge_Synth"/>
</dbReference>
<dbReference type="Pfam" id="PF13480">
    <property type="entry name" value="Acetyltransf_6"/>
    <property type="match status" value="1"/>
</dbReference>
<reference evidence="8 9" key="1">
    <citation type="submission" date="2016-10" db="EMBL/GenBank/DDBJ databases">
        <authorList>
            <person name="de Groot N.N."/>
        </authorList>
    </citation>
    <scope>NUCLEOTIDE SEQUENCE [LARGE SCALE GENOMIC DNA]</scope>
    <source>
        <strain evidence="8 9">MT12</strain>
    </source>
</reference>
<evidence type="ECO:0000256" key="3">
    <source>
        <dbReference type="ARBA" id="ARBA00022960"/>
    </source>
</evidence>
<keyword evidence="2 8" id="KW-0808">Transferase</keyword>
<dbReference type="PANTHER" id="PTHR36174:SF1">
    <property type="entry name" value="LIPID II:GLYCINE GLYCYLTRANSFERASE"/>
    <property type="match status" value="1"/>
</dbReference>
<sequence length="845" mass="93947">MRIVGFHDVDRGRWNALAASSPEAWLNHDTAWVSIEERFFVDANLSFALIENDEIVGIQPLYLSDGTGTPFGERLLHSGIHRHTGLATSGRIDRGTRKALRTAAMDEIFRLAELYDVDRIQLNSHNLAPSNRADSREEIPFWVRDFGFQLGIAFGPNGMSPFPGHSTVNADQLVELDQSEDDMFSNLDEGCRRAVRKALKAGLEFEVATDRSALKDYLEIAEESAVRTGEALPPVSYYEAVLDGFFAQGQAHLLFVRERAARLAGLIVLSDKTAVHFMAGAARSDALKLRPNDLLHWNAMLWAKRAGFRTYRLGPWFPEVPRDWPISKVSYFKTKFGSTSLPIIQGSMFRRPERYRRELPALEENVRGVGYRAAESFVSARAGSEFVAHLLRVFGFPGASASPDGRPLVLYRPQREDVSRASDFLGRGGSVVAVLPAVGFAKAFAVRSEARAVDSPRVLRAEMAGQKPWKRLRTLHSYMRFVAAEGVPVVTDDEGRAAWLCLRTSAGGSMIFAGTDIVSDLVRYRQGDPAAADKRPTDAMWGFAGERPNYLFEGQLAGEDARERHADWWCEALSDALTRLCGETRLPMLPNGAPGAIVITGDDDQAALDRYAEQLEALGSLPVTYFLHPLTKHTPETLAQLKSRGRVELGLHPDALEEPQKYAELFSEQANWFKQLTGEDARTVRNHGFLNDGYWKHAEPWNAHGVRGSSNLPGLDGRMLNGSLLPGRLLLDDKLTDHWSILTAIGDGIVFVHGWNDDQSADCIFGLADDIRKSGVPGVIVVNLHPENIDKARGMHHAVRKVVDDGFVPWTMSECLAWFESRPEQRQADVRPAFSWARLLGRRSS</sequence>
<dbReference type="RefSeq" id="WP_092115536.1">
    <property type="nucleotide sequence ID" value="NZ_FNTH01000001.1"/>
</dbReference>
<comment type="similarity">
    <text evidence="1">Belongs to the FemABX family.</text>
</comment>
<keyword evidence="3" id="KW-0133">Cell shape</keyword>
<evidence type="ECO:0000256" key="4">
    <source>
        <dbReference type="ARBA" id="ARBA00022984"/>
    </source>
</evidence>
<evidence type="ECO:0000313" key="8">
    <source>
        <dbReference type="EMBL" id="SEC59648.1"/>
    </source>
</evidence>
<dbReference type="Gene3D" id="3.40.630.30">
    <property type="match status" value="1"/>
</dbReference>
<evidence type="ECO:0000313" key="9">
    <source>
        <dbReference type="Proteomes" id="UP000198992"/>
    </source>
</evidence>
<proteinExistence type="inferred from homology"/>
<dbReference type="PROSITE" id="PS51191">
    <property type="entry name" value="FEMABX"/>
    <property type="match status" value="1"/>
</dbReference>
<keyword evidence="6" id="KW-0961">Cell wall biogenesis/degradation</keyword>
<protein>
    <submittedName>
        <fullName evidence="8">Acetyltransferase (GNAT) domain-containing protein</fullName>
    </submittedName>
</protein>
<dbReference type="GO" id="GO:0016755">
    <property type="term" value="F:aminoacyltransferase activity"/>
    <property type="evidence" value="ECO:0007669"/>
    <property type="project" value="InterPro"/>
</dbReference>
<evidence type="ECO:0000256" key="6">
    <source>
        <dbReference type="ARBA" id="ARBA00023316"/>
    </source>
</evidence>
<name>A0A1H4TTV3_9BRAD</name>
<keyword evidence="5" id="KW-0012">Acyltransferase</keyword>
<dbReference type="GO" id="GO:0071555">
    <property type="term" value="P:cell wall organization"/>
    <property type="evidence" value="ECO:0007669"/>
    <property type="project" value="UniProtKB-KW"/>
</dbReference>
<dbReference type="Proteomes" id="UP000198992">
    <property type="component" value="Unassembled WGS sequence"/>
</dbReference>
<organism evidence="8 9">
    <name type="scientific">Bradyrhizobium erythrophlei</name>
    <dbReference type="NCBI Taxonomy" id="1437360"/>
    <lineage>
        <taxon>Bacteria</taxon>
        <taxon>Pseudomonadati</taxon>
        <taxon>Pseudomonadota</taxon>
        <taxon>Alphaproteobacteria</taxon>
        <taxon>Hyphomicrobiales</taxon>
        <taxon>Nitrobacteraceae</taxon>
        <taxon>Bradyrhizobium</taxon>
    </lineage>
</organism>
<dbReference type="PANTHER" id="PTHR36174">
    <property type="entry name" value="LIPID II:GLYCINE GLYCYLTRANSFERASE"/>
    <property type="match status" value="1"/>
</dbReference>
<evidence type="ECO:0000259" key="7">
    <source>
        <dbReference type="Pfam" id="PF13480"/>
    </source>
</evidence>